<proteinExistence type="predicted"/>
<dbReference type="RefSeq" id="WP_225236158.1">
    <property type="nucleotide sequence ID" value="NZ_JBAPLV010000030.1"/>
</dbReference>
<reference evidence="1 2" key="1">
    <citation type="submission" date="2024-03" db="EMBL/GenBank/DDBJ databases">
        <title>Draft genome sequence of Klenkia terrae.</title>
        <authorList>
            <person name="Duangmal K."/>
            <person name="Chantavorakit T."/>
        </authorList>
    </citation>
    <scope>NUCLEOTIDE SEQUENCE [LARGE SCALE GENOMIC DNA]</scope>
    <source>
        <strain evidence="1 2">JCM 17786</strain>
    </source>
</reference>
<sequence length="89" mass="9713">MDATTTWTTRITIGEHDGRTRAVAHLRTRDLDELVGVGFTRLSPADPDVPRIGDEIAVARALVDLGHRLLHVAAEDLEEVTGRPAHLVV</sequence>
<keyword evidence="2" id="KW-1185">Reference proteome</keyword>
<dbReference type="Proteomes" id="UP001373496">
    <property type="component" value="Unassembled WGS sequence"/>
</dbReference>
<dbReference type="SUPFAM" id="SSF143212">
    <property type="entry name" value="Rv2632c-like"/>
    <property type="match status" value="1"/>
</dbReference>
<dbReference type="Pfam" id="PF08962">
    <property type="entry name" value="Rv2632c-like"/>
    <property type="match status" value="1"/>
</dbReference>
<dbReference type="Gene3D" id="3.30.160.240">
    <property type="entry name" value="Rv1738"/>
    <property type="match status" value="1"/>
</dbReference>
<comment type="caution">
    <text evidence="1">The sequence shown here is derived from an EMBL/GenBank/DDBJ whole genome shotgun (WGS) entry which is preliminary data.</text>
</comment>
<dbReference type="EMBL" id="JBAPLV010000030">
    <property type="protein sequence ID" value="MEI4280878.1"/>
    <property type="molecule type" value="Genomic_DNA"/>
</dbReference>
<dbReference type="InterPro" id="IPR038070">
    <property type="entry name" value="Rv2632c-like_sf"/>
</dbReference>
<name>A0ABU8EB76_9ACTN</name>
<evidence type="ECO:0000313" key="2">
    <source>
        <dbReference type="Proteomes" id="UP001373496"/>
    </source>
</evidence>
<evidence type="ECO:0000313" key="1">
    <source>
        <dbReference type="EMBL" id="MEI4280878.1"/>
    </source>
</evidence>
<organism evidence="1 2">
    <name type="scientific">Klenkia terrae</name>
    <dbReference type="NCBI Taxonomy" id="1052259"/>
    <lineage>
        <taxon>Bacteria</taxon>
        <taxon>Bacillati</taxon>
        <taxon>Actinomycetota</taxon>
        <taxon>Actinomycetes</taxon>
        <taxon>Geodermatophilales</taxon>
        <taxon>Geodermatophilaceae</taxon>
        <taxon>Klenkia</taxon>
    </lineage>
</organism>
<accession>A0ABU8EB76</accession>
<dbReference type="InterPro" id="IPR015057">
    <property type="entry name" value="Rv2632c-like"/>
</dbReference>
<protein>
    <submittedName>
        <fullName evidence="1">DUF1876 domain-containing protein</fullName>
    </submittedName>
</protein>
<gene>
    <name evidence="1" type="ORF">UXQ13_20550</name>
</gene>